<reference evidence="1 2" key="1">
    <citation type="journal article" date="2019" name="Commun. Biol.">
        <title>The bagworm genome reveals a unique fibroin gene that provides high tensile strength.</title>
        <authorList>
            <person name="Kono N."/>
            <person name="Nakamura H."/>
            <person name="Ohtoshi R."/>
            <person name="Tomita M."/>
            <person name="Numata K."/>
            <person name="Arakawa K."/>
        </authorList>
    </citation>
    <scope>NUCLEOTIDE SEQUENCE [LARGE SCALE GENOMIC DNA]</scope>
</reference>
<dbReference type="EMBL" id="BGZK01001182">
    <property type="protein sequence ID" value="GBP73654.1"/>
    <property type="molecule type" value="Genomic_DNA"/>
</dbReference>
<dbReference type="AlphaFoldDB" id="A0A4C1YF95"/>
<evidence type="ECO:0000313" key="2">
    <source>
        <dbReference type="Proteomes" id="UP000299102"/>
    </source>
</evidence>
<dbReference type="Proteomes" id="UP000299102">
    <property type="component" value="Unassembled WGS sequence"/>
</dbReference>
<protein>
    <submittedName>
        <fullName evidence="1">Uncharacterized protein</fullName>
    </submittedName>
</protein>
<dbReference type="OrthoDB" id="26681at2759"/>
<proteinExistence type="predicted"/>
<keyword evidence="2" id="KW-1185">Reference proteome</keyword>
<name>A0A4C1YF95_EUMVA</name>
<comment type="caution">
    <text evidence="1">The sequence shown here is derived from an EMBL/GenBank/DDBJ whole genome shotgun (WGS) entry which is preliminary data.</text>
</comment>
<accession>A0A4C1YF95</accession>
<sequence length="80" mass="8822">MFVPAVVLPLTSGAVAVRSGFTFTTWFRLDPSTRSTSDGKPYACTEILNHQPITHGRFVATPLPDVPAQVNVKSRRYSCR</sequence>
<gene>
    <name evidence="1" type="ORF">EVAR_103935_1</name>
</gene>
<organism evidence="1 2">
    <name type="scientific">Eumeta variegata</name>
    <name type="common">Bagworm moth</name>
    <name type="synonym">Eumeta japonica</name>
    <dbReference type="NCBI Taxonomy" id="151549"/>
    <lineage>
        <taxon>Eukaryota</taxon>
        <taxon>Metazoa</taxon>
        <taxon>Ecdysozoa</taxon>
        <taxon>Arthropoda</taxon>
        <taxon>Hexapoda</taxon>
        <taxon>Insecta</taxon>
        <taxon>Pterygota</taxon>
        <taxon>Neoptera</taxon>
        <taxon>Endopterygota</taxon>
        <taxon>Lepidoptera</taxon>
        <taxon>Glossata</taxon>
        <taxon>Ditrysia</taxon>
        <taxon>Tineoidea</taxon>
        <taxon>Psychidae</taxon>
        <taxon>Oiketicinae</taxon>
        <taxon>Eumeta</taxon>
    </lineage>
</organism>
<evidence type="ECO:0000313" key="1">
    <source>
        <dbReference type="EMBL" id="GBP73654.1"/>
    </source>
</evidence>